<dbReference type="Pfam" id="PF13041">
    <property type="entry name" value="PPR_2"/>
    <property type="match status" value="2"/>
</dbReference>
<evidence type="ECO:0000256" key="1">
    <source>
        <dbReference type="ARBA" id="ARBA00022737"/>
    </source>
</evidence>
<dbReference type="GO" id="GO:0003723">
    <property type="term" value="F:RNA binding"/>
    <property type="evidence" value="ECO:0007669"/>
    <property type="project" value="InterPro"/>
</dbReference>
<dbReference type="Pfam" id="PF01535">
    <property type="entry name" value="PPR"/>
    <property type="match status" value="8"/>
</dbReference>
<feature type="repeat" description="PPR" evidence="2">
    <location>
        <begin position="229"/>
        <end position="263"/>
    </location>
</feature>
<gene>
    <name evidence="3" type="ORF">HPP92_026877</name>
</gene>
<dbReference type="InterPro" id="IPR046960">
    <property type="entry name" value="PPR_At4g14850-like_plant"/>
</dbReference>
<dbReference type="FunFam" id="1.25.40.10:FF:000125">
    <property type="entry name" value="Pentatricopeptide repeat-containing protein"/>
    <property type="match status" value="1"/>
</dbReference>
<dbReference type="InterPro" id="IPR046848">
    <property type="entry name" value="E_motif"/>
</dbReference>
<dbReference type="PANTHER" id="PTHR47926:SF452">
    <property type="entry name" value="PENTATRICOPEPTIDE REPEAT-CONTAINING PROTEIN"/>
    <property type="match status" value="1"/>
</dbReference>
<comment type="caution">
    <text evidence="3">The sequence shown here is derived from an EMBL/GenBank/DDBJ whole genome shotgun (WGS) entry which is preliminary data.</text>
</comment>
<keyword evidence="1" id="KW-0677">Repeat</keyword>
<dbReference type="SUPFAM" id="SSF48452">
    <property type="entry name" value="TPR-like"/>
    <property type="match status" value="1"/>
</dbReference>
<dbReference type="FunFam" id="1.25.40.10:FF:000158">
    <property type="entry name" value="pentatricopeptide repeat-containing protein At2g33680"/>
    <property type="match status" value="1"/>
</dbReference>
<dbReference type="PANTHER" id="PTHR47926">
    <property type="entry name" value="PENTATRICOPEPTIDE REPEAT-CONTAINING PROTEIN"/>
    <property type="match status" value="1"/>
</dbReference>
<dbReference type="NCBIfam" id="TIGR00756">
    <property type="entry name" value="PPR"/>
    <property type="match status" value="9"/>
</dbReference>
<proteinExistence type="predicted"/>
<dbReference type="PROSITE" id="PS51375">
    <property type="entry name" value="PPR"/>
    <property type="match status" value="5"/>
</dbReference>
<dbReference type="Proteomes" id="UP000636800">
    <property type="component" value="Unassembled WGS sequence"/>
</dbReference>
<evidence type="ECO:0000256" key="2">
    <source>
        <dbReference type="PROSITE-ProRule" id="PRU00708"/>
    </source>
</evidence>
<dbReference type="EMBL" id="JADCNL010000110">
    <property type="protein sequence ID" value="KAG0450509.1"/>
    <property type="molecule type" value="Genomic_DNA"/>
</dbReference>
<keyword evidence="4" id="KW-1185">Reference proteome</keyword>
<dbReference type="InterPro" id="IPR011990">
    <property type="entry name" value="TPR-like_helical_dom_sf"/>
</dbReference>
<evidence type="ECO:0008006" key="5">
    <source>
        <dbReference type="Google" id="ProtNLM"/>
    </source>
</evidence>
<feature type="repeat" description="PPR" evidence="2">
    <location>
        <begin position="450"/>
        <end position="484"/>
    </location>
</feature>
<evidence type="ECO:0000313" key="3">
    <source>
        <dbReference type="EMBL" id="KAG0450509.1"/>
    </source>
</evidence>
<accession>A0A835PEH2</accession>
<dbReference type="GO" id="GO:0099402">
    <property type="term" value="P:plant organ development"/>
    <property type="evidence" value="ECO:0007669"/>
    <property type="project" value="UniProtKB-ARBA"/>
</dbReference>
<dbReference type="GO" id="GO:0009451">
    <property type="term" value="P:RNA modification"/>
    <property type="evidence" value="ECO:0007669"/>
    <property type="project" value="InterPro"/>
</dbReference>
<name>A0A835PEH2_VANPL</name>
<feature type="repeat" description="PPR" evidence="2">
    <location>
        <begin position="136"/>
        <end position="170"/>
    </location>
</feature>
<feature type="repeat" description="PPR" evidence="2">
    <location>
        <begin position="74"/>
        <end position="108"/>
    </location>
</feature>
<feature type="repeat" description="PPR" evidence="2">
    <location>
        <begin position="291"/>
        <end position="325"/>
    </location>
</feature>
<reference evidence="3 4" key="1">
    <citation type="journal article" date="2020" name="Nat. Food">
        <title>A phased Vanilla planifolia genome enables genetic improvement of flavour and production.</title>
        <authorList>
            <person name="Hasing T."/>
            <person name="Tang H."/>
            <person name="Brym M."/>
            <person name="Khazi F."/>
            <person name="Huang T."/>
            <person name="Chambers A.H."/>
        </authorList>
    </citation>
    <scope>NUCLEOTIDE SEQUENCE [LARGE SCALE GENOMIC DNA]</scope>
    <source>
        <tissue evidence="3">Leaf</tissue>
    </source>
</reference>
<sequence>MLVGLLYRNHFSVFNLFRNFYIRRVPTNHLLVSLCATTTPRPDIFWWNSSIMDCFRNREVEKACQLFEEMPHRNLVTWNCMITGYMQSGRMVDAQRVFDSMPQRNVVSWTALMTGYLQSGQVEKARHLFDKIPERNIVCWNSMISGYINNGLIEKARKLFEEMPSRNKASWSIMVSGYIRQKQLDDAMSLFNGSPFRSTSLCNALLSGYVQLGCIKEAEDLFAMMDTKDAISWNSMITCYSQARKMEHARKIFDEMPEKDVISWTAIIHGYLQNGNVKHASCLFGEMPNRDVMSWNTMINGLMQNDMFDDALILFSKMPSRDIVSWNTILQGYVQKNDMFNARRWFESMPQRSETSWNTLISGYQNEESLAIFCDMMKEGFKPNQVTLAVILSICASLVALGWGRMIHLFVVRTGFEHDKLVNSSLICMYSGSGLVEDSKQVFHGMSNRDTIAWNAMIAAHAHHGFAKEAIELYKAMVKGGFHPDHVTFLNLLLACCHKGLIYDGCQLFITMQQEWKLVPKAEHFSVVVDLLGRSGFVDQAYKFTEKVPIDLQTNAWETLLSWCRVHENLELGELTAKRVFTGEHFDGGMHVLLSNIYATKGKWSEASQLRSLMKEHGLKKETACSWIEVKGNIFSFVSNDKSNPEVERLCREFNRLYVMLEQTSWFNWL</sequence>
<dbReference type="AlphaFoldDB" id="A0A835PEH2"/>
<dbReference type="Gene3D" id="1.25.40.10">
    <property type="entry name" value="Tetratricopeptide repeat domain"/>
    <property type="match status" value="6"/>
</dbReference>
<protein>
    <recommendedName>
        <fullName evidence="5">Chlororespiratory reduction 4</fullName>
    </recommendedName>
</protein>
<evidence type="ECO:0000313" key="4">
    <source>
        <dbReference type="Proteomes" id="UP000636800"/>
    </source>
</evidence>
<dbReference type="SUPFAM" id="SSF81901">
    <property type="entry name" value="HCP-like"/>
    <property type="match status" value="1"/>
</dbReference>
<organism evidence="3 4">
    <name type="scientific">Vanilla planifolia</name>
    <name type="common">Vanilla</name>
    <dbReference type="NCBI Taxonomy" id="51239"/>
    <lineage>
        <taxon>Eukaryota</taxon>
        <taxon>Viridiplantae</taxon>
        <taxon>Streptophyta</taxon>
        <taxon>Embryophyta</taxon>
        <taxon>Tracheophyta</taxon>
        <taxon>Spermatophyta</taxon>
        <taxon>Magnoliopsida</taxon>
        <taxon>Liliopsida</taxon>
        <taxon>Asparagales</taxon>
        <taxon>Orchidaceae</taxon>
        <taxon>Vanilloideae</taxon>
        <taxon>Vanilleae</taxon>
        <taxon>Vanilla</taxon>
    </lineage>
</organism>
<dbReference type="Pfam" id="PF20431">
    <property type="entry name" value="E_motif"/>
    <property type="match status" value="1"/>
</dbReference>
<dbReference type="InterPro" id="IPR002885">
    <property type="entry name" value="PPR_rpt"/>
</dbReference>